<dbReference type="Proteomes" id="UP000070434">
    <property type="component" value="Chromosome 1"/>
</dbReference>
<reference evidence="1 2" key="1">
    <citation type="submission" date="2015-11" db="EMBL/GenBank/DDBJ databases">
        <authorList>
            <person name="Sahl J."/>
            <person name="Wagner D."/>
            <person name="Keim P."/>
        </authorList>
    </citation>
    <scope>NUCLEOTIDE SEQUENCE [LARGE SCALE GENOMIC DNA]</scope>
    <source>
        <strain evidence="1 2">AZ-4-2-10-S1-D7</strain>
    </source>
</reference>
<evidence type="ECO:0000313" key="1">
    <source>
        <dbReference type="EMBL" id="KWZ35170.1"/>
    </source>
</evidence>
<dbReference type="EMBL" id="LNJP01000001">
    <property type="protein sequence ID" value="KWZ35170.1"/>
    <property type="molecule type" value="Genomic_DNA"/>
</dbReference>
<evidence type="ECO:0000313" key="2">
    <source>
        <dbReference type="Proteomes" id="UP000070434"/>
    </source>
</evidence>
<organism evidence="1 2">
    <name type="scientific">Burkholderia anthina</name>
    <dbReference type="NCBI Taxonomy" id="179879"/>
    <lineage>
        <taxon>Bacteria</taxon>
        <taxon>Pseudomonadati</taxon>
        <taxon>Pseudomonadota</taxon>
        <taxon>Betaproteobacteria</taxon>
        <taxon>Burkholderiales</taxon>
        <taxon>Burkholderiaceae</taxon>
        <taxon>Burkholderia</taxon>
        <taxon>Burkholderia cepacia complex</taxon>
    </lineage>
</organism>
<comment type="caution">
    <text evidence="1">The sequence shown here is derived from an EMBL/GenBank/DDBJ whole genome shotgun (WGS) entry which is preliminary data.</text>
</comment>
<evidence type="ECO:0008006" key="3">
    <source>
        <dbReference type="Google" id="ProtNLM"/>
    </source>
</evidence>
<dbReference type="RefSeq" id="WP_060966006.1">
    <property type="nucleotide sequence ID" value="NZ_CM003768.1"/>
</dbReference>
<name>A0AAW3PZY2_9BURK</name>
<proteinExistence type="predicted"/>
<sequence length="234" mass="26704">MSKTLTEAQINRRWVEILIDTLSLEKPTTIGPNDASCFVNALRGILATQQPEPRASVGVITAAIAVIEADRAHALTDDHIDALDVAVKIQHGMFKVPEPRDAITRSKRVLALVDEYHEHPTRDTRAALRHVLMDEFQPEPRDEVTDDVQQEAMRWRALMKNGEPEVLVERTQRRVIQRTQPVVFSSPNLTGPDRLDTPSEMWVKRYVMFAWWARENEHRKFIEAIDAISAGEIQ</sequence>
<dbReference type="AlphaFoldDB" id="A0AAW3PZY2"/>
<accession>A0AAW3PZY2</accession>
<gene>
    <name evidence="1" type="ORF">WS64_06245</name>
</gene>
<protein>
    <recommendedName>
        <fullName evidence="3">DUF4272 domain-containing protein</fullName>
    </recommendedName>
</protein>